<dbReference type="InterPro" id="IPR012338">
    <property type="entry name" value="Beta-lactam/transpept-like"/>
</dbReference>
<gene>
    <name evidence="1" type="ORF">COX38_02125</name>
</gene>
<organism evidence="1 2">
    <name type="scientific">Candidatus Nealsonbacteria bacterium CG23_combo_of_CG06-09_8_20_14_all_39_25</name>
    <dbReference type="NCBI Taxonomy" id="1974723"/>
    <lineage>
        <taxon>Bacteria</taxon>
        <taxon>Candidatus Nealsoniibacteriota</taxon>
    </lineage>
</organism>
<evidence type="ECO:0000313" key="1">
    <source>
        <dbReference type="EMBL" id="PIP22156.1"/>
    </source>
</evidence>
<protein>
    <recommendedName>
        <fullName evidence="3">Penicillin-binding protein transpeptidase domain-containing protein</fullName>
    </recommendedName>
</protein>
<accession>A0A2G9YSE9</accession>
<dbReference type="AlphaFoldDB" id="A0A2G9YSE9"/>
<dbReference type="Proteomes" id="UP000229054">
    <property type="component" value="Unassembled WGS sequence"/>
</dbReference>
<dbReference type="Gene3D" id="3.40.710.10">
    <property type="entry name" value="DD-peptidase/beta-lactamase superfamily"/>
    <property type="match status" value="1"/>
</dbReference>
<comment type="caution">
    <text evidence="1">The sequence shown here is derived from an EMBL/GenBank/DDBJ whole genome shotgun (WGS) entry which is preliminary data.</text>
</comment>
<evidence type="ECO:0008006" key="3">
    <source>
        <dbReference type="Google" id="ProtNLM"/>
    </source>
</evidence>
<evidence type="ECO:0000313" key="2">
    <source>
        <dbReference type="Proteomes" id="UP000229054"/>
    </source>
</evidence>
<name>A0A2G9YSE9_9BACT</name>
<sequence>MGGNRYHNWVTVFAPYEDPEIVLTVMIENVKGEQTAALPVAKEVLDWYFVR</sequence>
<dbReference type="SUPFAM" id="SSF56601">
    <property type="entry name" value="beta-lactamase/transpeptidase-like"/>
    <property type="match status" value="1"/>
</dbReference>
<dbReference type="EMBL" id="PCRN01000071">
    <property type="protein sequence ID" value="PIP22156.1"/>
    <property type="molecule type" value="Genomic_DNA"/>
</dbReference>
<reference evidence="1 2" key="1">
    <citation type="submission" date="2017-09" db="EMBL/GenBank/DDBJ databases">
        <title>Depth-based differentiation of microbial function through sediment-hosted aquifers and enrichment of novel symbionts in the deep terrestrial subsurface.</title>
        <authorList>
            <person name="Probst A.J."/>
            <person name="Ladd B."/>
            <person name="Jarett J.K."/>
            <person name="Geller-Mcgrath D.E."/>
            <person name="Sieber C.M."/>
            <person name="Emerson J.B."/>
            <person name="Anantharaman K."/>
            <person name="Thomas B.C."/>
            <person name="Malmstrom R."/>
            <person name="Stieglmeier M."/>
            <person name="Klingl A."/>
            <person name="Woyke T."/>
            <person name="Ryan C.M."/>
            <person name="Banfield J.F."/>
        </authorList>
    </citation>
    <scope>NUCLEOTIDE SEQUENCE [LARGE SCALE GENOMIC DNA]</scope>
    <source>
        <strain evidence="1">CG23_combo_of_CG06-09_8_20_14_all_39_25</strain>
    </source>
</reference>
<proteinExistence type="predicted"/>